<organism evidence="3 4">
    <name type="scientific">Helianthus annuus</name>
    <name type="common">Common sunflower</name>
    <dbReference type="NCBI Taxonomy" id="4232"/>
    <lineage>
        <taxon>Eukaryota</taxon>
        <taxon>Viridiplantae</taxon>
        <taxon>Streptophyta</taxon>
        <taxon>Embryophyta</taxon>
        <taxon>Tracheophyta</taxon>
        <taxon>Spermatophyta</taxon>
        <taxon>Magnoliopsida</taxon>
        <taxon>eudicotyledons</taxon>
        <taxon>Gunneridae</taxon>
        <taxon>Pentapetalae</taxon>
        <taxon>asterids</taxon>
        <taxon>campanulids</taxon>
        <taxon>Asterales</taxon>
        <taxon>Asteraceae</taxon>
        <taxon>Asteroideae</taxon>
        <taxon>Heliantheae alliance</taxon>
        <taxon>Heliantheae</taxon>
        <taxon>Helianthus</taxon>
    </lineage>
</organism>
<dbReference type="EMBL" id="MNCJ02000332">
    <property type="protein sequence ID" value="KAF5755378.1"/>
    <property type="molecule type" value="Genomic_DNA"/>
</dbReference>
<proteinExistence type="predicted"/>
<feature type="coiled-coil region" evidence="1">
    <location>
        <begin position="191"/>
        <end position="218"/>
    </location>
</feature>
<dbReference type="Proteomes" id="UP000215914">
    <property type="component" value="Unassembled WGS sequence"/>
</dbReference>
<evidence type="ECO:0000313" key="4">
    <source>
        <dbReference type="Proteomes" id="UP000215914"/>
    </source>
</evidence>
<evidence type="ECO:0000256" key="1">
    <source>
        <dbReference type="SAM" id="Coils"/>
    </source>
</evidence>
<reference evidence="3" key="2">
    <citation type="submission" date="2020-06" db="EMBL/GenBank/DDBJ databases">
        <title>Helianthus annuus Genome sequencing and assembly Release 2.</title>
        <authorList>
            <person name="Gouzy J."/>
            <person name="Langlade N."/>
            <person name="Munos S."/>
        </authorList>
    </citation>
    <scope>NUCLEOTIDE SEQUENCE</scope>
    <source>
        <tissue evidence="3">Leaves</tissue>
    </source>
</reference>
<dbReference type="AlphaFoldDB" id="A0A9K3DJP6"/>
<evidence type="ECO:0000256" key="2">
    <source>
        <dbReference type="SAM" id="MobiDB-lite"/>
    </source>
</evidence>
<feature type="region of interest" description="Disordered" evidence="2">
    <location>
        <begin position="275"/>
        <end position="309"/>
    </location>
</feature>
<dbReference type="Gramene" id="mRNA:HanXRQr2_Chr17g0802131">
    <property type="protein sequence ID" value="mRNA:HanXRQr2_Chr17g0802131"/>
    <property type="gene ID" value="HanXRQr2_Chr17g0802131"/>
</dbReference>
<comment type="caution">
    <text evidence="3">The sequence shown here is derived from an EMBL/GenBank/DDBJ whole genome shotgun (WGS) entry which is preliminary data.</text>
</comment>
<sequence>MPMLWRALYTIVEIIKAEELDFNLSEFSYLYSLVTHDSSRYLFKAKPRQPLPILKTTQHDSTWKNQFFFVRRDSIPHGNSLPKKWIVMCAQRFAHKSASKFGLDDINSMLYPCSIQKELAKGQSIPEPKTMTTRAKVGSKRKKSMESEDDAFEVERQFHEFVIEKFAHVKAHHEKSLSEMEENLVSLRSIVAAKDNTISKLEKDVKALKKQLFMAEMETNKAVMEAIDEAKVFVTCTVLQAKIRMAEEAVDPDFDRSAWDVASWKQTLLHLGGEVEPEPVKAADARSSGAKETAGGAGGEAGGDEVADGEVAIVGYEGR</sequence>
<accession>A0A9K3DJP6</accession>
<protein>
    <submittedName>
        <fullName evidence="3">Uncharacterized protein</fullName>
    </submittedName>
</protein>
<keyword evidence="4" id="KW-1185">Reference proteome</keyword>
<reference evidence="3" key="1">
    <citation type="journal article" date="2017" name="Nature">
        <title>The sunflower genome provides insights into oil metabolism, flowering and Asterid evolution.</title>
        <authorList>
            <person name="Badouin H."/>
            <person name="Gouzy J."/>
            <person name="Grassa C.J."/>
            <person name="Murat F."/>
            <person name="Staton S.E."/>
            <person name="Cottret L."/>
            <person name="Lelandais-Briere C."/>
            <person name="Owens G.L."/>
            <person name="Carrere S."/>
            <person name="Mayjonade B."/>
            <person name="Legrand L."/>
            <person name="Gill N."/>
            <person name="Kane N.C."/>
            <person name="Bowers J.E."/>
            <person name="Hubner S."/>
            <person name="Bellec A."/>
            <person name="Berard A."/>
            <person name="Berges H."/>
            <person name="Blanchet N."/>
            <person name="Boniface M.C."/>
            <person name="Brunel D."/>
            <person name="Catrice O."/>
            <person name="Chaidir N."/>
            <person name="Claudel C."/>
            <person name="Donnadieu C."/>
            <person name="Faraut T."/>
            <person name="Fievet G."/>
            <person name="Helmstetter N."/>
            <person name="King M."/>
            <person name="Knapp S.J."/>
            <person name="Lai Z."/>
            <person name="Le Paslier M.C."/>
            <person name="Lippi Y."/>
            <person name="Lorenzon L."/>
            <person name="Mandel J.R."/>
            <person name="Marage G."/>
            <person name="Marchand G."/>
            <person name="Marquand E."/>
            <person name="Bret-Mestries E."/>
            <person name="Morien E."/>
            <person name="Nambeesan S."/>
            <person name="Nguyen T."/>
            <person name="Pegot-Espagnet P."/>
            <person name="Pouilly N."/>
            <person name="Raftis F."/>
            <person name="Sallet E."/>
            <person name="Schiex T."/>
            <person name="Thomas J."/>
            <person name="Vandecasteele C."/>
            <person name="Vares D."/>
            <person name="Vear F."/>
            <person name="Vautrin S."/>
            <person name="Crespi M."/>
            <person name="Mangin B."/>
            <person name="Burke J.M."/>
            <person name="Salse J."/>
            <person name="Munos S."/>
            <person name="Vincourt P."/>
            <person name="Rieseberg L.H."/>
            <person name="Langlade N.B."/>
        </authorList>
    </citation>
    <scope>NUCLEOTIDE SEQUENCE</scope>
    <source>
        <tissue evidence="3">Leaves</tissue>
    </source>
</reference>
<gene>
    <name evidence="3" type="ORF">HanXRQr2_Chr17g0802131</name>
</gene>
<keyword evidence="1" id="KW-0175">Coiled coil</keyword>
<evidence type="ECO:0000313" key="3">
    <source>
        <dbReference type="EMBL" id="KAF5755378.1"/>
    </source>
</evidence>
<name>A0A9K3DJP6_HELAN</name>